<proteinExistence type="predicted"/>
<feature type="non-terminal residue" evidence="1">
    <location>
        <position position="54"/>
    </location>
</feature>
<dbReference type="EMBL" id="HG994366">
    <property type="protein sequence ID" value="CAF1877709.1"/>
    <property type="molecule type" value="Genomic_DNA"/>
</dbReference>
<dbReference type="Proteomes" id="UP001295469">
    <property type="component" value="Chromosome C02"/>
</dbReference>
<accession>A0A816JT42</accession>
<protein>
    <submittedName>
        <fullName evidence="1">(rape) hypothetical protein</fullName>
    </submittedName>
</protein>
<reference evidence="1" key="1">
    <citation type="submission" date="2021-01" db="EMBL/GenBank/DDBJ databases">
        <authorList>
            <consortium name="Genoscope - CEA"/>
            <person name="William W."/>
        </authorList>
    </citation>
    <scope>NUCLEOTIDE SEQUENCE</scope>
</reference>
<name>A0A816JT42_BRANA</name>
<dbReference type="AlphaFoldDB" id="A0A816JT42"/>
<organism evidence="1">
    <name type="scientific">Brassica napus</name>
    <name type="common">Rape</name>
    <dbReference type="NCBI Taxonomy" id="3708"/>
    <lineage>
        <taxon>Eukaryota</taxon>
        <taxon>Viridiplantae</taxon>
        <taxon>Streptophyta</taxon>
        <taxon>Embryophyta</taxon>
        <taxon>Tracheophyta</taxon>
        <taxon>Spermatophyta</taxon>
        <taxon>Magnoliopsida</taxon>
        <taxon>eudicotyledons</taxon>
        <taxon>Gunneridae</taxon>
        <taxon>Pentapetalae</taxon>
        <taxon>rosids</taxon>
        <taxon>malvids</taxon>
        <taxon>Brassicales</taxon>
        <taxon>Brassicaceae</taxon>
        <taxon>Brassiceae</taxon>
        <taxon>Brassica</taxon>
    </lineage>
</organism>
<evidence type="ECO:0000313" key="1">
    <source>
        <dbReference type="EMBL" id="CAF1877709.1"/>
    </source>
</evidence>
<sequence length="54" mass="6209">MDQPTHFGFSYLSREVDNECYTAILILWLVKDKVNDGITLNGEDDIILYDTKGK</sequence>
<gene>
    <name evidence="1" type="ORF">DARMORV10_C02P00650.1</name>
</gene>